<sequence length="647" mass="70207">MDCVYEVEQWESAGLVVKWYLNTQLVYQWIPPRRPQALGALAGRVDPSFRASPHPWSAHRALYVPSPQPALSGLLSCAVSTFGGEDSRSAPLLVWSKPKQVSLNYRRPYAHLVNLTCTAAGGAPRPLLVLYAVSPGGYRQEVATKGSEARRREDGRWWVRVWGVLSWALTPPNTTLGCSLTWPGTSPPLTPRTVEKGYDRAPNLSQPPHSPQPQPATTAPNLSQTQTAPNLTQPPHSPQFQPATTAPNLSQPPHTPEPQPATTQPPTSASHHIAPNLSQPLHSPQPQPDPHSPQSQPDPHPQISLNPRTAPNLSQLSHSPQPQPDPQNPQPQPDPHSPQPQPTPTQPPTPTNSHTAPNLSQIHTAPTSARSTQPPTSANSNTASNPNQFPHSPQHQPDPHSPQPQPDPHRPQPQPTPTHSPASAKQHSPNLSQPPQPPASANQHNPKLTQPPHSPRLQPASQPLGQPSTQPRSRVEHQSSCAPPRTPPAGHSAPRQEGTRGGAARVVQCGAAPRLLHTQLHNETVTRPQVQQKWLGGCSTHTSTSQMPDDNNNNDLNGYVDQRQPHREVPVKACMSSPLHTSPSPESPKSSAGRGWRTSHRELWRHLRVNAWLGGGAPQPGPAGARQTSGSERHEQRRRSSVVIGCW</sequence>
<dbReference type="EMBL" id="JARAKH010000045">
    <property type="protein sequence ID" value="KAK8378495.1"/>
    <property type="molecule type" value="Genomic_DNA"/>
</dbReference>
<feature type="region of interest" description="Disordered" evidence="1">
    <location>
        <begin position="537"/>
        <end position="560"/>
    </location>
</feature>
<proteinExistence type="predicted"/>
<feature type="compositionally biased region" description="Pro residues" evidence="1">
    <location>
        <begin position="283"/>
        <end position="300"/>
    </location>
</feature>
<feature type="compositionally biased region" description="Low complexity" evidence="1">
    <location>
        <begin position="374"/>
        <end position="395"/>
    </location>
</feature>
<feature type="compositionally biased region" description="Polar residues" evidence="1">
    <location>
        <begin position="459"/>
        <end position="472"/>
    </location>
</feature>
<feature type="compositionally biased region" description="Polar residues" evidence="1">
    <location>
        <begin position="539"/>
        <end position="556"/>
    </location>
</feature>
<feature type="compositionally biased region" description="Polar residues" evidence="1">
    <location>
        <begin position="356"/>
        <end position="373"/>
    </location>
</feature>
<dbReference type="Proteomes" id="UP001487740">
    <property type="component" value="Unassembled WGS sequence"/>
</dbReference>
<feature type="compositionally biased region" description="Pro residues" evidence="1">
    <location>
        <begin position="399"/>
        <end position="418"/>
    </location>
</feature>
<protein>
    <submittedName>
        <fullName evidence="2">Uncharacterized protein</fullName>
    </submittedName>
</protein>
<evidence type="ECO:0000313" key="2">
    <source>
        <dbReference type="EMBL" id="KAK8378495.1"/>
    </source>
</evidence>
<name>A0AAW0SUV6_SCYPA</name>
<dbReference type="PANTHER" id="PTHR21261:SF2">
    <property type="entry name" value="GH04238P-RELATED"/>
    <property type="match status" value="1"/>
</dbReference>
<evidence type="ECO:0000256" key="1">
    <source>
        <dbReference type="SAM" id="MobiDB-lite"/>
    </source>
</evidence>
<dbReference type="AlphaFoldDB" id="A0AAW0SUV6"/>
<evidence type="ECO:0000313" key="3">
    <source>
        <dbReference type="Proteomes" id="UP001487740"/>
    </source>
</evidence>
<accession>A0AAW0SUV6</accession>
<feature type="compositionally biased region" description="Low complexity" evidence="1">
    <location>
        <begin position="260"/>
        <end position="282"/>
    </location>
</feature>
<feature type="compositionally biased region" description="Low complexity" evidence="1">
    <location>
        <begin position="311"/>
        <end position="320"/>
    </location>
</feature>
<feature type="compositionally biased region" description="Polar residues" evidence="1">
    <location>
        <begin position="578"/>
        <end position="590"/>
    </location>
</feature>
<organism evidence="2 3">
    <name type="scientific">Scylla paramamosain</name>
    <name type="common">Mud crab</name>
    <dbReference type="NCBI Taxonomy" id="85552"/>
    <lineage>
        <taxon>Eukaryota</taxon>
        <taxon>Metazoa</taxon>
        <taxon>Ecdysozoa</taxon>
        <taxon>Arthropoda</taxon>
        <taxon>Crustacea</taxon>
        <taxon>Multicrustacea</taxon>
        <taxon>Malacostraca</taxon>
        <taxon>Eumalacostraca</taxon>
        <taxon>Eucarida</taxon>
        <taxon>Decapoda</taxon>
        <taxon>Pleocyemata</taxon>
        <taxon>Brachyura</taxon>
        <taxon>Eubrachyura</taxon>
        <taxon>Portunoidea</taxon>
        <taxon>Portunidae</taxon>
        <taxon>Portuninae</taxon>
        <taxon>Scylla</taxon>
    </lineage>
</organism>
<dbReference type="PRINTS" id="PR01217">
    <property type="entry name" value="PRICHEXTENSN"/>
</dbReference>
<reference evidence="2 3" key="1">
    <citation type="submission" date="2023-03" db="EMBL/GenBank/DDBJ databases">
        <title>High-quality genome of Scylla paramamosain provides insights in environmental adaptation.</title>
        <authorList>
            <person name="Zhang L."/>
        </authorList>
    </citation>
    <scope>NUCLEOTIDE SEQUENCE [LARGE SCALE GENOMIC DNA]</scope>
    <source>
        <strain evidence="2">LZ_2023a</strain>
        <tissue evidence="2">Muscle</tissue>
    </source>
</reference>
<gene>
    <name evidence="2" type="ORF">O3P69_011190</name>
</gene>
<feature type="region of interest" description="Disordered" evidence="1">
    <location>
        <begin position="612"/>
        <end position="647"/>
    </location>
</feature>
<dbReference type="PANTHER" id="PTHR21261">
    <property type="entry name" value="BEAT PROTEIN"/>
    <property type="match status" value="1"/>
</dbReference>
<keyword evidence="3" id="KW-1185">Reference proteome</keyword>
<feature type="compositionally biased region" description="Low complexity" evidence="1">
    <location>
        <begin position="419"/>
        <end position="431"/>
    </location>
</feature>
<feature type="compositionally biased region" description="Pro residues" evidence="1">
    <location>
        <begin position="321"/>
        <end position="350"/>
    </location>
</feature>
<feature type="region of interest" description="Disordered" evidence="1">
    <location>
        <begin position="573"/>
        <end position="597"/>
    </location>
</feature>
<feature type="compositionally biased region" description="Polar residues" evidence="1">
    <location>
        <begin position="223"/>
        <end position="249"/>
    </location>
</feature>
<feature type="region of interest" description="Disordered" evidence="1">
    <location>
        <begin position="176"/>
        <end position="506"/>
    </location>
</feature>
<comment type="caution">
    <text evidence="2">The sequence shown here is derived from an EMBL/GenBank/DDBJ whole genome shotgun (WGS) entry which is preliminary data.</text>
</comment>